<dbReference type="GO" id="GO:0016740">
    <property type="term" value="F:transferase activity"/>
    <property type="evidence" value="ECO:0007669"/>
    <property type="project" value="UniProtKB-KW"/>
</dbReference>
<feature type="domain" description="Gcp-like" evidence="1">
    <location>
        <begin position="31"/>
        <end position="221"/>
    </location>
</feature>
<evidence type="ECO:0000313" key="3">
    <source>
        <dbReference type="Proteomes" id="UP000297454"/>
    </source>
</evidence>
<dbReference type="NCBIfam" id="TIGR03725">
    <property type="entry name" value="T6A_YeaZ"/>
    <property type="match status" value="1"/>
</dbReference>
<organism evidence="2 3">
    <name type="scientific">Helcococcus ovis</name>
    <dbReference type="NCBI Taxonomy" id="72026"/>
    <lineage>
        <taxon>Bacteria</taxon>
        <taxon>Bacillati</taxon>
        <taxon>Bacillota</taxon>
        <taxon>Tissierellia</taxon>
        <taxon>Tissierellales</taxon>
        <taxon>Peptoniphilaceae</taxon>
        <taxon>Helcococcus</taxon>
    </lineage>
</organism>
<dbReference type="SUPFAM" id="SSF53067">
    <property type="entry name" value="Actin-like ATPase domain"/>
    <property type="match status" value="2"/>
</dbReference>
<comment type="caution">
    <text evidence="2">The sequence shown here is derived from an EMBL/GenBank/DDBJ whole genome shotgun (WGS) entry which is preliminary data.</text>
</comment>
<dbReference type="InterPro" id="IPR043129">
    <property type="entry name" value="ATPase_NBD"/>
</dbReference>
<protein>
    <submittedName>
        <fullName evidence="2">tRNA (Adenosine(37)-N6)-threonylcarbamoyltransferase complex dimerization subunit type 1 TsaB</fullName>
    </submittedName>
</protein>
<dbReference type="Pfam" id="PF00814">
    <property type="entry name" value="TsaD"/>
    <property type="match status" value="1"/>
</dbReference>
<dbReference type="Proteomes" id="UP000297454">
    <property type="component" value="Unassembled WGS sequence"/>
</dbReference>
<evidence type="ECO:0000313" key="2">
    <source>
        <dbReference type="EMBL" id="TFF65683.1"/>
    </source>
</evidence>
<name>A0A4R9C2I0_9FIRM</name>
<dbReference type="InterPro" id="IPR022496">
    <property type="entry name" value="T6A_TsaB"/>
</dbReference>
<proteinExistence type="predicted"/>
<evidence type="ECO:0000259" key="1">
    <source>
        <dbReference type="Pfam" id="PF00814"/>
    </source>
</evidence>
<sequence length="226" mass="25158">MKILAIDTSTMMSSITIMEDNRIIGDFSISQEETHSEMLVPLVKRMLEDLKINLSEIDVYAVAKGPGSFTGLRIGVASIKAMAQVFDKPIIGISTLEAMAFSILNDNKILSIIDARGKRYFTGLYQYVNGKLVCYFEDIIQENKLMQIVEENEKITIVGEAIGKLPDTLKNSEKVVLAPASLNNAIGRNLCVIAKQRFKSGEIESYFDIAPNYLRKSQAEVNLINK</sequence>
<reference evidence="2 3" key="1">
    <citation type="submission" date="2019-01" db="EMBL/GenBank/DDBJ databases">
        <title>Draft Genome Sequences of Helcococcus ovis Strains Isolated from the Uterus and Vagina of Dairy Cows with Metritis.</title>
        <authorList>
            <person name="Cunha F."/>
            <person name="Jeon S.J."/>
            <person name="Kutzer P."/>
            <person name="Galvao K.N."/>
        </authorList>
    </citation>
    <scope>NUCLEOTIDE SEQUENCE [LARGE SCALE GENOMIC DNA]</scope>
    <source>
        <strain evidence="2 3">KG-37</strain>
    </source>
</reference>
<dbReference type="PANTHER" id="PTHR11735:SF11">
    <property type="entry name" value="TRNA THREONYLCARBAMOYLADENOSINE BIOSYNTHESIS PROTEIN TSAB"/>
    <property type="match status" value="1"/>
</dbReference>
<dbReference type="InterPro" id="IPR000905">
    <property type="entry name" value="Gcp-like_dom"/>
</dbReference>
<dbReference type="CDD" id="cd24032">
    <property type="entry name" value="ASKHA_NBD_TsaB"/>
    <property type="match status" value="1"/>
</dbReference>
<gene>
    <name evidence="2" type="primary">tsaB</name>
    <name evidence="2" type="ORF">EQF91_05450</name>
</gene>
<dbReference type="RefSeq" id="WP_134744422.1">
    <property type="nucleotide sequence ID" value="NZ_JBFNFK010000023.1"/>
</dbReference>
<accession>A0A4R9C2I0</accession>
<dbReference type="GO" id="GO:0005829">
    <property type="term" value="C:cytosol"/>
    <property type="evidence" value="ECO:0007669"/>
    <property type="project" value="TreeGrafter"/>
</dbReference>
<keyword evidence="2" id="KW-0808">Transferase</keyword>
<keyword evidence="3" id="KW-1185">Reference proteome</keyword>
<dbReference type="Gene3D" id="3.30.420.40">
    <property type="match status" value="2"/>
</dbReference>
<dbReference type="EMBL" id="SCFR01000017">
    <property type="protein sequence ID" value="TFF65683.1"/>
    <property type="molecule type" value="Genomic_DNA"/>
</dbReference>
<dbReference type="AlphaFoldDB" id="A0A4R9C2I0"/>
<dbReference type="GO" id="GO:0002949">
    <property type="term" value="P:tRNA threonylcarbamoyladenosine modification"/>
    <property type="evidence" value="ECO:0007669"/>
    <property type="project" value="InterPro"/>
</dbReference>
<dbReference type="PANTHER" id="PTHR11735">
    <property type="entry name" value="TRNA N6-ADENOSINE THREONYLCARBAMOYLTRANSFERASE"/>
    <property type="match status" value="1"/>
</dbReference>